<proteinExistence type="predicted"/>
<keyword evidence="1 3" id="KW-0808">Transferase</keyword>
<name>A0A6A4QLH7_LUPAL</name>
<dbReference type="PANTHER" id="PTHR31896">
    <property type="entry name" value="FAMILY REGULATORY PROTEIN, PUTATIVE (AFU_ORTHOLOGUE AFUA_3G14730)-RELATED"/>
    <property type="match status" value="1"/>
</dbReference>
<evidence type="ECO:0000256" key="1">
    <source>
        <dbReference type="ARBA" id="ARBA00022679"/>
    </source>
</evidence>
<evidence type="ECO:0000313" key="3">
    <source>
        <dbReference type="EMBL" id="KAE9614297.1"/>
    </source>
</evidence>
<dbReference type="Gene3D" id="3.30.559.10">
    <property type="entry name" value="Chloramphenicol acetyltransferase-like domain"/>
    <property type="match status" value="3"/>
</dbReference>
<dbReference type="Proteomes" id="UP000447434">
    <property type="component" value="Chromosome 5"/>
</dbReference>
<dbReference type="PANTHER" id="PTHR31896:SF43">
    <property type="entry name" value="PROTEIN ENHANCED PSEUDOMONAS SUSCEPTIBILITY 1"/>
    <property type="match status" value="1"/>
</dbReference>
<feature type="region of interest" description="Disordered" evidence="2">
    <location>
        <begin position="1"/>
        <end position="24"/>
    </location>
</feature>
<reference evidence="4" key="1">
    <citation type="journal article" date="2020" name="Nat. Commun.">
        <title>Genome sequence of the cluster root forming white lupin.</title>
        <authorList>
            <person name="Hufnagel B."/>
            <person name="Marques A."/>
            <person name="Soriano A."/>
            <person name="Marques L."/>
            <person name="Divol F."/>
            <person name="Doumas P."/>
            <person name="Sallet E."/>
            <person name="Mancinotti D."/>
            <person name="Carrere S."/>
            <person name="Marande W."/>
            <person name="Arribat S."/>
            <person name="Keller J."/>
            <person name="Huneau C."/>
            <person name="Blein T."/>
            <person name="Aime D."/>
            <person name="Laguerre M."/>
            <person name="Taylor J."/>
            <person name="Schubert V."/>
            <person name="Nelson M."/>
            <person name="Geu-Flores F."/>
            <person name="Crespi M."/>
            <person name="Gallardo-Guerrero K."/>
            <person name="Delaux P.-M."/>
            <person name="Salse J."/>
            <person name="Berges H."/>
            <person name="Guyot R."/>
            <person name="Gouzy J."/>
            <person name="Peret B."/>
        </authorList>
    </citation>
    <scope>NUCLEOTIDE SEQUENCE [LARGE SCALE GENOMIC DNA]</scope>
    <source>
        <strain evidence="4">cv. Amiga</strain>
    </source>
</reference>
<dbReference type="EMBL" id="WOCE01000005">
    <property type="protein sequence ID" value="KAE9614297.1"/>
    <property type="molecule type" value="Genomic_DNA"/>
</dbReference>
<sequence length="256" mass="29200">MEATRVISTTTMKAPSHNNNTKTTHKIHLNPWDLNFLTLETIQKGLLFHNPHNIEEQQDISIQIQHLKNTLSSTLSFFPLLSGRLDIILNEHEDNKNATSYILCNNSGVLFVHAVAENTSVSDILPLLAVQVTELIDSIFIGCTLNHVVADGKSFWHFINSWAEISRGNHKISKLPSFQRFFFDTIDQPIRFTFTKHDESYSKNSSPLPERVFHFSKEEILKLKANEEANTDKISSLQALLSHVWKSVTRCKHVDP</sequence>
<comment type="caution">
    <text evidence="3">The sequence shown here is derived from an EMBL/GenBank/DDBJ whole genome shotgun (WGS) entry which is preliminary data.</text>
</comment>
<dbReference type="InterPro" id="IPR051283">
    <property type="entry name" value="Sec_Metabolite_Acyltrans"/>
</dbReference>
<keyword evidence="4" id="KW-1185">Reference proteome</keyword>
<feature type="compositionally biased region" description="Polar residues" evidence="2">
    <location>
        <begin position="1"/>
        <end position="22"/>
    </location>
</feature>
<dbReference type="InterPro" id="IPR023213">
    <property type="entry name" value="CAT-like_dom_sf"/>
</dbReference>
<organism evidence="3 4">
    <name type="scientific">Lupinus albus</name>
    <name type="common">White lupine</name>
    <name type="synonym">Lupinus termis</name>
    <dbReference type="NCBI Taxonomy" id="3870"/>
    <lineage>
        <taxon>Eukaryota</taxon>
        <taxon>Viridiplantae</taxon>
        <taxon>Streptophyta</taxon>
        <taxon>Embryophyta</taxon>
        <taxon>Tracheophyta</taxon>
        <taxon>Spermatophyta</taxon>
        <taxon>Magnoliopsida</taxon>
        <taxon>eudicotyledons</taxon>
        <taxon>Gunneridae</taxon>
        <taxon>Pentapetalae</taxon>
        <taxon>rosids</taxon>
        <taxon>fabids</taxon>
        <taxon>Fabales</taxon>
        <taxon>Fabaceae</taxon>
        <taxon>Papilionoideae</taxon>
        <taxon>50 kb inversion clade</taxon>
        <taxon>genistoids sensu lato</taxon>
        <taxon>core genistoids</taxon>
        <taxon>Genisteae</taxon>
        <taxon>Lupinus</taxon>
    </lineage>
</organism>
<protein>
    <submittedName>
        <fullName evidence="3">Putative transferase</fullName>
    </submittedName>
</protein>
<gene>
    <name evidence="3" type="ORF">Lalb_Chr05g0226441</name>
</gene>
<dbReference type="OrthoDB" id="1862401at2759"/>
<evidence type="ECO:0000313" key="4">
    <source>
        <dbReference type="Proteomes" id="UP000447434"/>
    </source>
</evidence>
<dbReference type="Pfam" id="PF02458">
    <property type="entry name" value="Transferase"/>
    <property type="match status" value="2"/>
</dbReference>
<evidence type="ECO:0000256" key="2">
    <source>
        <dbReference type="SAM" id="MobiDB-lite"/>
    </source>
</evidence>
<accession>A0A6A4QLH7</accession>
<dbReference type="AlphaFoldDB" id="A0A6A4QLH7"/>
<dbReference type="GO" id="GO:0016740">
    <property type="term" value="F:transferase activity"/>
    <property type="evidence" value="ECO:0007669"/>
    <property type="project" value="UniProtKB-KW"/>
</dbReference>